<evidence type="ECO:0000313" key="5">
    <source>
        <dbReference type="Proteomes" id="UP000000496"/>
    </source>
</evidence>
<dbReference type="eggNOG" id="COG0666">
    <property type="taxonomic scope" value="Bacteria"/>
</dbReference>
<feature type="repeat" description="ANK" evidence="3">
    <location>
        <begin position="634"/>
        <end position="666"/>
    </location>
</feature>
<evidence type="ECO:0000313" key="4">
    <source>
        <dbReference type="EMBL" id="CCB88404.1"/>
    </source>
</evidence>
<dbReference type="Gene3D" id="1.25.40.20">
    <property type="entry name" value="Ankyrin repeat-containing domain"/>
    <property type="match status" value="2"/>
</dbReference>
<feature type="repeat" description="ANK" evidence="3">
    <location>
        <begin position="400"/>
        <end position="432"/>
    </location>
</feature>
<proteinExistence type="predicted"/>
<keyword evidence="5" id="KW-1185">Reference proteome</keyword>
<dbReference type="KEGG" id="sng:SNE_A05270"/>
<dbReference type="SMART" id="SM00248">
    <property type="entry name" value="ANK"/>
    <property type="match status" value="10"/>
</dbReference>
<dbReference type="HOGENOM" id="CLU_397335_0_0_0"/>
<dbReference type="OrthoDB" id="407974at2"/>
<evidence type="ECO:0000256" key="3">
    <source>
        <dbReference type="PROSITE-ProRule" id="PRU00023"/>
    </source>
</evidence>
<dbReference type="STRING" id="331113.SNE_A05270"/>
<dbReference type="RefSeq" id="WP_013942871.1">
    <property type="nucleotide sequence ID" value="NC_015713.1"/>
</dbReference>
<reference key="1">
    <citation type="journal article" date="2011" name="Mol. Biol. Evol.">
        <title>Unity in variety -- the pan-genome of the Chlamydiae.</title>
        <authorList>
            <person name="Collingro A."/>
            <person name="Tischler P."/>
            <person name="Weinmaier T."/>
            <person name="Penz T."/>
            <person name="Heinz E."/>
            <person name="Brunham R.C."/>
            <person name="Read T.D."/>
            <person name="Bavoil P.M."/>
            <person name="Sachse K."/>
            <person name="Kahane S."/>
            <person name="Friedman M.G."/>
            <person name="Rattei T."/>
            <person name="Myers G.S.A."/>
            <person name="Horn M."/>
        </authorList>
    </citation>
    <scope>NUCLEOTIDE SEQUENCE</scope>
    <source>
        <strain>Z</strain>
    </source>
</reference>
<protein>
    <submittedName>
        <fullName evidence="4">Uncharacterized protein</fullName>
    </submittedName>
</protein>
<keyword evidence="1" id="KW-0677">Repeat</keyword>
<evidence type="ECO:0000256" key="1">
    <source>
        <dbReference type="ARBA" id="ARBA00022737"/>
    </source>
</evidence>
<dbReference type="AlphaFoldDB" id="F8L6Q6"/>
<accession>F8L6Q6</accession>
<dbReference type="PRINTS" id="PR01415">
    <property type="entry name" value="ANKYRIN"/>
</dbReference>
<dbReference type="InterPro" id="IPR036770">
    <property type="entry name" value="Ankyrin_rpt-contain_sf"/>
</dbReference>
<feature type="repeat" description="ANK" evidence="3">
    <location>
        <begin position="595"/>
        <end position="627"/>
    </location>
</feature>
<dbReference type="Proteomes" id="UP000000496">
    <property type="component" value="Chromosome gsn.131"/>
</dbReference>
<dbReference type="SUPFAM" id="SSF48403">
    <property type="entry name" value="Ankyrin repeat"/>
    <property type="match status" value="1"/>
</dbReference>
<dbReference type="EMBL" id="FR872582">
    <property type="protein sequence ID" value="CCB88404.1"/>
    <property type="molecule type" value="Genomic_DNA"/>
</dbReference>
<feature type="repeat" description="ANK" evidence="3">
    <location>
        <begin position="372"/>
        <end position="399"/>
    </location>
</feature>
<dbReference type="PROSITE" id="PS50088">
    <property type="entry name" value="ANK_REPEAT"/>
    <property type="match status" value="5"/>
</dbReference>
<dbReference type="PANTHER" id="PTHR24171:SF9">
    <property type="entry name" value="ANKYRIN REPEAT DOMAIN-CONTAINING PROTEIN 39"/>
    <property type="match status" value="1"/>
</dbReference>
<gene>
    <name evidence="4" type="ordered locus">SNE_A05270</name>
</gene>
<evidence type="ECO:0000256" key="2">
    <source>
        <dbReference type="ARBA" id="ARBA00023043"/>
    </source>
</evidence>
<keyword evidence="2 3" id="KW-0040">ANK repeat</keyword>
<sequence length="693" mass="78833">MKKQVFSCLFFSLFTLAQGQSFEEEVFDEFKKADERWIEFKNNLTIYLDEIKLPSRKADEGELDIYFAEKWEASYKALQQKIGELQQSFWDFREKLEEVVAYHAESTHVSYAKASVSVEATQWYTTYLEKNLFGFEPGKQREIKTDLKLSQDVTRSFPYSFVEPPYISPHVIHSLTPPWPSYAHNDGSAIELWNGQSKAIENYEFPSFTQELSSLETASFEYSYIGKTDQDVYVLLTDECGGGRGQFKGLLFFTIEVEPYLADENGERERVVIKRVGEHFLGDRWFGQLKVEGNQVTLVTEGYRQTEIKPQSVILDLQHFFPSRPLSPIFAERLVTRNEDGPLFWAVYQDDSDTLLALMEERISKELIQRLLHIASRHGCFKCLSILLDHGGDPNFSDREGNTPLHCAVDSREFESVKKLIEKGALINAENFHGLTPLVLAVKKGKPEVVNYLLEKGAAVDFVDQDGKNLLHYALYDGWDCEIAEKLFSLGVKANRSDMLPQAACLGSRLIVSHMLDQGVDINSENQWEETALMNCFRFGEMREELADYLLEKGADPFAHKWDGDAPILKIIDFRSMHLLQKCLSKGVDLNCKRLKISPLYRAAEIDWLEGVKLLLEQGANVNLQNSSDGWSKGGRTPLHAAAENGNLEMVKLLRGHGADLFPPDVKTPFALAAECNHKSVLLYFISEGFLSP</sequence>
<dbReference type="PROSITE" id="PS50297">
    <property type="entry name" value="ANK_REP_REGION"/>
    <property type="match status" value="4"/>
</dbReference>
<feature type="repeat" description="ANK" evidence="3">
    <location>
        <begin position="433"/>
        <end position="465"/>
    </location>
</feature>
<dbReference type="PANTHER" id="PTHR24171">
    <property type="entry name" value="ANKYRIN REPEAT DOMAIN-CONTAINING PROTEIN 39-RELATED"/>
    <property type="match status" value="1"/>
</dbReference>
<organism evidence="4 5">
    <name type="scientific">Simkania negevensis (strain ATCC VR-1471 / DSM 27360 / Z)</name>
    <dbReference type="NCBI Taxonomy" id="331113"/>
    <lineage>
        <taxon>Bacteria</taxon>
        <taxon>Pseudomonadati</taxon>
        <taxon>Chlamydiota</taxon>
        <taxon>Chlamydiia</taxon>
        <taxon>Parachlamydiales</taxon>
        <taxon>Simkaniaceae</taxon>
        <taxon>Simkania</taxon>
    </lineage>
</organism>
<name>F8L6Q6_SIMNZ</name>
<dbReference type="Pfam" id="PF12796">
    <property type="entry name" value="Ank_2"/>
    <property type="match status" value="3"/>
</dbReference>
<reference evidence="4 5" key="2">
    <citation type="journal article" date="2011" name="Mol. Biol. Evol.">
        <title>Unity in variety--the pan-genome of the Chlamydiae.</title>
        <authorList>
            <person name="Collingro A."/>
            <person name="Tischler P."/>
            <person name="Weinmaier T."/>
            <person name="Penz T."/>
            <person name="Heinz E."/>
            <person name="Brunham R.C."/>
            <person name="Read T.D."/>
            <person name="Bavoil P.M."/>
            <person name="Sachse K."/>
            <person name="Kahane S."/>
            <person name="Friedman M.G."/>
            <person name="Rattei T."/>
            <person name="Myers G.S."/>
            <person name="Horn M."/>
        </authorList>
    </citation>
    <scope>NUCLEOTIDE SEQUENCE [LARGE SCALE GENOMIC DNA]</scope>
    <source>
        <strain evidence="5">ATCC VR-1471 / Z</strain>
    </source>
</reference>
<dbReference type="InterPro" id="IPR002110">
    <property type="entry name" value="Ankyrin_rpt"/>
</dbReference>